<dbReference type="InterPro" id="IPR003660">
    <property type="entry name" value="HAMP_dom"/>
</dbReference>
<evidence type="ECO:0000313" key="15">
    <source>
        <dbReference type="EMBL" id="RJG18220.1"/>
    </source>
</evidence>
<dbReference type="PRINTS" id="PR00344">
    <property type="entry name" value="BCTRLSENSOR"/>
</dbReference>
<dbReference type="InterPro" id="IPR005467">
    <property type="entry name" value="His_kinase_dom"/>
</dbReference>
<dbReference type="PANTHER" id="PTHR45436">
    <property type="entry name" value="SENSOR HISTIDINE KINASE YKOH"/>
    <property type="match status" value="1"/>
</dbReference>
<dbReference type="Gene3D" id="1.10.287.130">
    <property type="match status" value="1"/>
</dbReference>
<dbReference type="Pfam" id="PF00512">
    <property type="entry name" value="HisKA"/>
    <property type="match status" value="1"/>
</dbReference>
<dbReference type="SUPFAM" id="SSF55874">
    <property type="entry name" value="ATPase domain of HSP90 chaperone/DNA topoisomerase II/histidine kinase"/>
    <property type="match status" value="1"/>
</dbReference>
<evidence type="ECO:0000259" key="13">
    <source>
        <dbReference type="PROSITE" id="PS50109"/>
    </source>
</evidence>
<proteinExistence type="predicted"/>
<evidence type="ECO:0000256" key="8">
    <source>
        <dbReference type="ARBA" id="ARBA00022777"/>
    </source>
</evidence>
<gene>
    <name evidence="15" type="primary">creC</name>
    <name evidence="15" type="ORF">D4A39_07005</name>
</gene>
<keyword evidence="6" id="KW-0808">Transferase</keyword>
<dbReference type="InterPro" id="IPR003594">
    <property type="entry name" value="HATPase_dom"/>
</dbReference>
<evidence type="ECO:0000256" key="11">
    <source>
        <dbReference type="ARBA" id="ARBA00023136"/>
    </source>
</evidence>
<evidence type="ECO:0000256" key="6">
    <source>
        <dbReference type="ARBA" id="ARBA00022679"/>
    </source>
</evidence>
<dbReference type="SUPFAM" id="SSF103190">
    <property type="entry name" value="Sensory domain-like"/>
    <property type="match status" value="1"/>
</dbReference>
<name>A0A418XYV9_9GAMM</name>
<feature type="domain" description="HAMP" evidence="14">
    <location>
        <begin position="205"/>
        <end position="257"/>
    </location>
</feature>
<sequence length="473" mass="52055">MKLGQRILLFYFLILGLLGWFVLDLVFDRVKPLVRQSAEETLVDAANLLAEMVAVEAKDGVVVVTPQLREALNRYAGRTPDADIWGMKKVAIHTHVYITSPEGIVLFDSRGRDEGQDFSLWNDVYLTLQGRYGARTTRTDPADPSTSVMYVAAPIRHEGQLIGVISLGKPGLSLSPFVDRAERALLLYGGGVLLLCLLLGGVLAFWLSRRVNLLRDYAEAVASGERVAPPQLKGKDEIQALAESVTAMRRRLEDRARLEDNVTLLTHEMKSPLAAIRGAGEILADEVRDPALQRFTENVVHESVRLSDLLDRLLAMARLEKLESLPAQRAPVAVARLVVDWQASRYALLAEKSVSVAVEDQVINVEPETFQLALFNLLDNALRFAEPNSVIRVHGDGHQLRVENRGPVIPDYALSRVTERFYSLPAPGQEKSSGLGLAMVQEIVQLHGGELVVENTGAGVAVTLKLAPSERSE</sequence>
<accession>A0A418XYV9</accession>
<dbReference type="PROSITE" id="PS50885">
    <property type="entry name" value="HAMP"/>
    <property type="match status" value="1"/>
</dbReference>
<keyword evidence="10" id="KW-0902">Two-component regulatory system</keyword>
<dbReference type="EMBL" id="QYYA01000002">
    <property type="protein sequence ID" value="RJG18220.1"/>
    <property type="molecule type" value="Genomic_DNA"/>
</dbReference>
<dbReference type="NCBIfam" id="NF008312">
    <property type="entry name" value="PRK11100.1"/>
    <property type="match status" value="1"/>
</dbReference>
<evidence type="ECO:0000256" key="12">
    <source>
        <dbReference type="SAM" id="Phobius"/>
    </source>
</evidence>
<dbReference type="RefSeq" id="WP_119917753.1">
    <property type="nucleotide sequence ID" value="NZ_QYYA01000002.1"/>
</dbReference>
<evidence type="ECO:0000256" key="3">
    <source>
        <dbReference type="ARBA" id="ARBA00012438"/>
    </source>
</evidence>
<dbReference type="OrthoDB" id="9809766at2"/>
<evidence type="ECO:0000256" key="5">
    <source>
        <dbReference type="ARBA" id="ARBA00022553"/>
    </source>
</evidence>
<comment type="subcellular location">
    <subcellularLocation>
        <location evidence="2">Cell membrane</location>
        <topology evidence="2">Multi-pass membrane protein</topology>
    </subcellularLocation>
</comment>
<evidence type="ECO:0000256" key="2">
    <source>
        <dbReference type="ARBA" id="ARBA00004651"/>
    </source>
</evidence>
<keyword evidence="8 15" id="KW-0418">Kinase</keyword>
<dbReference type="CDD" id="cd06225">
    <property type="entry name" value="HAMP"/>
    <property type="match status" value="1"/>
</dbReference>
<dbReference type="InterPro" id="IPR036890">
    <property type="entry name" value="HATPase_C_sf"/>
</dbReference>
<dbReference type="PROSITE" id="PS50109">
    <property type="entry name" value="HIS_KIN"/>
    <property type="match status" value="1"/>
</dbReference>
<dbReference type="SUPFAM" id="SSF158472">
    <property type="entry name" value="HAMP domain-like"/>
    <property type="match status" value="1"/>
</dbReference>
<dbReference type="CDD" id="cd00082">
    <property type="entry name" value="HisKA"/>
    <property type="match status" value="1"/>
</dbReference>
<feature type="domain" description="Histidine kinase" evidence="13">
    <location>
        <begin position="264"/>
        <end position="470"/>
    </location>
</feature>
<evidence type="ECO:0000256" key="4">
    <source>
        <dbReference type="ARBA" id="ARBA00022475"/>
    </source>
</evidence>
<dbReference type="Gene3D" id="3.30.565.10">
    <property type="entry name" value="Histidine kinase-like ATPase, C-terminal domain"/>
    <property type="match status" value="1"/>
</dbReference>
<keyword evidence="5" id="KW-0597">Phosphoprotein</keyword>
<dbReference type="InterPro" id="IPR003661">
    <property type="entry name" value="HisK_dim/P_dom"/>
</dbReference>
<organism evidence="15 16">
    <name type="scientific">Alcanivorax profundi</name>
    <dbReference type="NCBI Taxonomy" id="2338368"/>
    <lineage>
        <taxon>Bacteria</taxon>
        <taxon>Pseudomonadati</taxon>
        <taxon>Pseudomonadota</taxon>
        <taxon>Gammaproteobacteria</taxon>
        <taxon>Oceanospirillales</taxon>
        <taxon>Alcanivoracaceae</taxon>
        <taxon>Alcanivorax</taxon>
    </lineage>
</organism>
<evidence type="ECO:0000256" key="1">
    <source>
        <dbReference type="ARBA" id="ARBA00000085"/>
    </source>
</evidence>
<dbReference type="InterPro" id="IPR050428">
    <property type="entry name" value="TCS_sensor_his_kinase"/>
</dbReference>
<comment type="caution">
    <text evidence="15">The sequence shown here is derived from an EMBL/GenBank/DDBJ whole genome shotgun (WGS) entry which is preliminary data.</text>
</comment>
<reference evidence="15 16" key="1">
    <citation type="submission" date="2018-09" db="EMBL/GenBank/DDBJ databases">
        <title>Alcanivorax profundi sp. nov., isolated from 1000 m-depth seawater of the Mariana Trench.</title>
        <authorList>
            <person name="Liu J."/>
        </authorList>
    </citation>
    <scope>NUCLEOTIDE SEQUENCE [LARGE SCALE GENOMIC DNA]</scope>
    <source>
        <strain evidence="15 16">MTEO17</strain>
    </source>
</reference>
<evidence type="ECO:0000313" key="16">
    <source>
        <dbReference type="Proteomes" id="UP000283734"/>
    </source>
</evidence>
<dbReference type="InterPro" id="IPR036097">
    <property type="entry name" value="HisK_dim/P_sf"/>
</dbReference>
<evidence type="ECO:0000259" key="14">
    <source>
        <dbReference type="PROSITE" id="PS50885"/>
    </source>
</evidence>
<dbReference type="GO" id="GO:0005886">
    <property type="term" value="C:plasma membrane"/>
    <property type="evidence" value="ECO:0007669"/>
    <property type="project" value="UniProtKB-SubCell"/>
</dbReference>
<dbReference type="EC" id="2.7.13.3" evidence="3"/>
<dbReference type="Gene3D" id="6.10.340.10">
    <property type="match status" value="1"/>
</dbReference>
<evidence type="ECO:0000256" key="10">
    <source>
        <dbReference type="ARBA" id="ARBA00023012"/>
    </source>
</evidence>
<evidence type="ECO:0000256" key="7">
    <source>
        <dbReference type="ARBA" id="ARBA00022692"/>
    </source>
</evidence>
<dbReference type="SUPFAM" id="SSF47384">
    <property type="entry name" value="Homodimeric domain of signal transducing histidine kinase"/>
    <property type="match status" value="1"/>
</dbReference>
<dbReference type="InterPro" id="IPR029151">
    <property type="entry name" value="Sensor-like_sf"/>
</dbReference>
<keyword evidence="9 12" id="KW-1133">Transmembrane helix</keyword>
<dbReference type="AlphaFoldDB" id="A0A418XYV9"/>
<comment type="catalytic activity">
    <reaction evidence="1">
        <text>ATP + protein L-histidine = ADP + protein N-phospho-L-histidine.</text>
        <dbReference type="EC" id="2.7.13.3"/>
    </reaction>
</comment>
<evidence type="ECO:0000256" key="9">
    <source>
        <dbReference type="ARBA" id="ARBA00022989"/>
    </source>
</evidence>
<keyword evidence="16" id="KW-1185">Reference proteome</keyword>
<feature type="transmembrane region" description="Helical" evidence="12">
    <location>
        <begin position="185"/>
        <end position="207"/>
    </location>
</feature>
<dbReference type="SMART" id="SM00388">
    <property type="entry name" value="HisKA"/>
    <property type="match status" value="1"/>
</dbReference>
<dbReference type="Pfam" id="PF02518">
    <property type="entry name" value="HATPase_c"/>
    <property type="match status" value="1"/>
</dbReference>
<keyword evidence="11 12" id="KW-0472">Membrane</keyword>
<dbReference type="Proteomes" id="UP000283734">
    <property type="component" value="Unassembled WGS sequence"/>
</dbReference>
<dbReference type="GO" id="GO:0000155">
    <property type="term" value="F:phosphorelay sensor kinase activity"/>
    <property type="evidence" value="ECO:0007669"/>
    <property type="project" value="InterPro"/>
</dbReference>
<dbReference type="SMART" id="SM00387">
    <property type="entry name" value="HATPase_c"/>
    <property type="match status" value="1"/>
</dbReference>
<keyword evidence="7 12" id="KW-0812">Transmembrane</keyword>
<dbReference type="SMART" id="SM00304">
    <property type="entry name" value="HAMP"/>
    <property type="match status" value="1"/>
</dbReference>
<dbReference type="InterPro" id="IPR004358">
    <property type="entry name" value="Sig_transdc_His_kin-like_C"/>
</dbReference>
<dbReference type="PANTHER" id="PTHR45436:SF10">
    <property type="entry name" value="HISTIDINE KINASE"/>
    <property type="match status" value="1"/>
</dbReference>
<protein>
    <recommendedName>
        <fullName evidence="3">histidine kinase</fullName>
        <ecNumber evidence="3">2.7.13.3</ecNumber>
    </recommendedName>
</protein>
<feature type="transmembrane region" description="Helical" evidence="12">
    <location>
        <begin position="6"/>
        <end position="27"/>
    </location>
</feature>
<dbReference type="Pfam" id="PF00672">
    <property type="entry name" value="HAMP"/>
    <property type="match status" value="1"/>
</dbReference>
<keyword evidence="4" id="KW-1003">Cell membrane</keyword>